<dbReference type="InterPro" id="IPR013249">
    <property type="entry name" value="RNA_pol_sigma70_r4_t2"/>
</dbReference>
<dbReference type="InterPro" id="IPR039425">
    <property type="entry name" value="RNA_pol_sigma-70-like"/>
</dbReference>
<accession>A0ABV5K986</accession>
<feature type="domain" description="RNA polymerase sigma factor 70 region 4 type 2" evidence="6">
    <location>
        <begin position="102"/>
        <end position="154"/>
    </location>
</feature>
<evidence type="ECO:0000313" key="7">
    <source>
        <dbReference type="EMBL" id="MFB9313306.1"/>
    </source>
</evidence>
<dbReference type="NCBIfam" id="TIGR02937">
    <property type="entry name" value="sigma70-ECF"/>
    <property type="match status" value="1"/>
</dbReference>
<dbReference type="Proteomes" id="UP001589750">
    <property type="component" value="Unassembled WGS sequence"/>
</dbReference>
<dbReference type="NCBIfam" id="TIGR02983">
    <property type="entry name" value="SigE-fam_strep"/>
    <property type="match status" value="1"/>
</dbReference>
<keyword evidence="4" id="KW-0238">DNA-binding</keyword>
<comment type="caution">
    <text evidence="7">The sequence shown here is derived from an EMBL/GenBank/DDBJ whole genome shotgun (WGS) entry which is preliminary data.</text>
</comment>
<proteinExistence type="inferred from homology"/>
<dbReference type="CDD" id="cd06171">
    <property type="entry name" value="Sigma70_r4"/>
    <property type="match status" value="1"/>
</dbReference>
<dbReference type="InterPro" id="IPR013325">
    <property type="entry name" value="RNA_pol_sigma_r2"/>
</dbReference>
<gene>
    <name evidence="7" type="ORF">ACFFRI_09650</name>
</gene>
<keyword evidence="3" id="KW-0731">Sigma factor</keyword>
<comment type="similarity">
    <text evidence="1">Belongs to the sigma-70 factor family. ECF subfamily.</text>
</comment>
<name>A0ABV5K986_9ACTN</name>
<dbReference type="InterPro" id="IPR036388">
    <property type="entry name" value="WH-like_DNA-bd_sf"/>
</dbReference>
<evidence type="ECO:0000256" key="1">
    <source>
        <dbReference type="ARBA" id="ARBA00010641"/>
    </source>
</evidence>
<evidence type="ECO:0000313" key="8">
    <source>
        <dbReference type="Proteomes" id="UP001589750"/>
    </source>
</evidence>
<sequence>MDRDTDFSEYAAARWLTLVRAAVSLGCSLPEAEDVAQSTLVKCYLAWGRVSRATHRDAYVSQVLLNTFRESVRRRSRRPETSVDVLPEVGGPDEAARVDAADALSRALSGLSVGQREVVALTYYVRLTEAQVAEVLGIAPGTVKSRLSRALATLAADSGLAELRPGGPS</sequence>
<evidence type="ECO:0000256" key="3">
    <source>
        <dbReference type="ARBA" id="ARBA00023082"/>
    </source>
</evidence>
<dbReference type="PANTHER" id="PTHR43133:SF50">
    <property type="entry name" value="ECF RNA POLYMERASE SIGMA FACTOR SIGM"/>
    <property type="match status" value="1"/>
</dbReference>
<dbReference type="EMBL" id="JBHMDG010000012">
    <property type="protein sequence ID" value="MFB9313306.1"/>
    <property type="molecule type" value="Genomic_DNA"/>
</dbReference>
<dbReference type="RefSeq" id="WP_140008045.1">
    <property type="nucleotide sequence ID" value="NZ_JBHMDG010000012.1"/>
</dbReference>
<dbReference type="SUPFAM" id="SSF88659">
    <property type="entry name" value="Sigma3 and sigma4 domains of RNA polymerase sigma factors"/>
    <property type="match status" value="1"/>
</dbReference>
<keyword evidence="2" id="KW-0805">Transcription regulation</keyword>
<dbReference type="PANTHER" id="PTHR43133">
    <property type="entry name" value="RNA POLYMERASE ECF-TYPE SIGMA FACTO"/>
    <property type="match status" value="1"/>
</dbReference>
<dbReference type="InterPro" id="IPR013324">
    <property type="entry name" value="RNA_pol_sigma_r3/r4-like"/>
</dbReference>
<reference evidence="7 8" key="1">
    <citation type="submission" date="2024-09" db="EMBL/GenBank/DDBJ databases">
        <authorList>
            <person name="Sun Q."/>
            <person name="Mori K."/>
        </authorList>
    </citation>
    <scope>NUCLEOTIDE SEQUENCE [LARGE SCALE GENOMIC DNA]</scope>
    <source>
        <strain evidence="7 8">JCM 9626</strain>
    </source>
</reference>
<dbReference type="Pfam" id="PF08281">
    <property type="entry name" value="Sigma70_r4_2"/>
    <property type="match status" value="1"/>
</dbReference>
<keyword evidence="5" id="KW-0804">Transcription</keyword>
<evidence type="ECO:0000259" key="6">
    <source>
        <dbReference type="Pfam" id="PF08281"/>
    </source>
</evidence>
<dbReference type="SUPFAM" id="SSF88946">
    <property type="entry name" value="Sigma2 domain of RNA polymerase sigma factors"/>
    <property type="match status" value="1"/>
</dbReference>
<dbReference type="Gene3D" id="1.10.1740.10">
    <property type="match status" value="1"/>
</dbReference>
<dbReference type="InterPro" id="IPR014284">
    <property type="entry name" value="RNA_pol_sigma-70_dom"/>
</dbReference>
<evidence type="ECO:0000256" key="4">
    <source>
        <dbReference type="ARBA" id="ARBA00023125"/>
    </source>
</evidence>
<dbReference type="InterPro" id="IPR014325">
    <property type="entry name" value="RNA_pol_sigma-E_actinobac"/>
</dbReference>
<organism evidence="7 8">
    <name type="scientific">Nocardioides plantarum</name>
    <dbReference type="NCBI Taxonomy" id="29299"/>
    <lineage>
        <taxon>Bacteria</taxon>
        <taxon>Bacillati</taxon>
        <taxon>Actinomycetota</taxon>
        <taxon>Actinomycetes</taxon>
        <taxon>Propionibacteriales</taxon>
        <taxon>Nocardioidaceae</taxon>
        <taxon>Nocardioides</taxon>
    </lineage>
</organism>
<evidence type="ECO:0000256" key="2">
    <source>
        <dbReference type="ARBA" id="ARBA00023015"/>
    </source>
</evidence>
<dbReference type="Gene3D" id="1.10.10.10">
    <property type="entry name" value="Winged helix-like DNA-binding domain superfamily/Winged helix DNA-binding domain"/>
    <property type="match status" value="1"/>
</dbReference>
<keyword evidence="8" id="KW-1185">Reference proteome</keyword>
<evidence type="ECO:0000256" key="5">
    <source>
        <dbReference type="ARBA" id="ARBA00023163"/>
    </source>
</evidence>
<protein>
    <submittedName>
        <fullName evidence="7">SigE family RNA polymerase sigma factor</fullName>
    </submittedName>
</protein>